<name>A0ABR4YI97_9BACT</name>
<organism evidence="3 4">
    <name type="scientific">Alistipes inops</name>
    <dbReference type="NCBI Taxonomy" id="1501391"/>
    <lineage>
        <taxon>Bacteria</taxon>
        <taxon>Pseudomonadati</taxon>
        <taxon>Bacteroidota</taxon>
        <taxon>Bacteroidia</taxon>
        <taxon>Bacteroidales</taxon>
        <taxon>Rikenellaceae</taxon>
        <taxon>Alistipes</taxon>
    </lineage>
</organism>
<dbReference type="RefSeq" id="WP_035474349.1">
    <property type="nucleotide sequence ID" value="NZ_JRGF01000021.1"/>
</dbReference>
<accession>A0ABR4YI97</accession>
<keyword evidence="2" id="KW-0472">Membrane</keyword>
<gene>
    <name evidence="3" type="ORF">LG35_09780</name>
</gene>
<sequence length="255" mass="27806">MDAGTVLKWFGGGIFCLLFCYLFLDRFLFARRLDALLFGRPLRRLAELLERWARKTGVPADVPQAKDPFRRDTASVPEDDLVPRGGSLRHIAPKSANARQGGESAAAGDTFASATAGKSSGRLPEMFTDPVRIAFYDDYLRSTLQGQKPSAEQPDDGQTPSDTEAPHDAVMESASPGLHDCGQGIGPRELEWIIRLCNGQQVAAEHRAALVRAVRSVQDTQIYTSLLESISGSDDRIARFLDQAEAADTSAEEIV</sequence>
<feature type="region of interest" description="Disordered" evidence="1">
    <location>
        <begin position="146"/>
        <end position="182"/>
    </location>
</feature>
<evidence type="ECO:0000313" key="3">
    <source>
        <dbReference type="EMBL" id="KHE40619.1"/>
    </source>
</evidence>
<evidence type="ECO:0000313" key="4">
    <source>
        <dbReference type="Proteomes" id="UP000030889"/>
    </source>
</evidence>
<keyword evidence="2" id="KW-1133">Transmembrane helix</keyword>
<comment type="caution">
    <text evidence="3">The sequence shown here is derived from an EMBL/GenBank/DDBJ whole genome shotgun (WGS) entry which is preliminary data.</text>
</comment>
<evidence type="ECO:0000256" key="1">
    <source>
        <dbReference type="SAM" id="MobiDB-lite"/>
    </source>
</evidence>
<dbReference type="Proteomes" id="UP000030889">
    <property type="component" value="Unassembled WGS sequence"/>
</dbReference>
<feature type="region of interest" description="Disordered" evidence="1">
    <location>
        <begin position="63"/>
        <end position="109"/>
    </location>
</feature>
<proteinExistence type="predicted"/>
<keyword evidence="4" id="KW-1185">Reference proteome</keyword>
<evidence type="ECO:0000256" key="2">
    <source>
        <dbReference type="SAM" id="Phobius"/>
    </source>
</evidence>
<dbReference type="EMBL" id="JRGF01000021">
    <property type="protein sequence ID" value="KHE40619.1"/>
    <property type="molecule type" value="Genomic_DNA"/>
</dbReference>
<protein>
    <submittedName>
        <fullName evidence="3">Uncharacterized protein</fullName>
    </submittedName>
</protein>
<keyword evidence="2" id="KW-0812">Transmembrane</keyword>
<feature type="compositionally biased region" description="Polar residues" evidence="1">
    <location>
        <begin position="146"/>
        <end position="162"/>
    </location>
</feature>
<reference evidence="3 4" key="1">
    <citation type="submission" date="2014-09" db="EMBL/GenBank/DDBJ databases">
        <title>Alistipes sp. 627, sp. nov., a novel member of the family Rikenellaceae isolated from human faeces.</title>
        <authorList>
            <person name="Shkoporov A.N."/>
            <person name="Chaplin A.V."/>
            <person name="Motuzova O.V."/>
            <person name="Kafarskaia L.I."/>
            <person name="Khokhlova E.V."/>
            <person name="Efimov B.A."/>
        </authorList>
    </citation>
    <scope>NUCLEOTIDE SEQUENCE [LARGE SCALE GENOMIC DNA]</scope>
    <source>
        <strain evidence="3 4">627</strain>
    </source>
</reference>
<feature type="transmembrane region" description="Helical" evidence="2">
    <location>
        <begin position="6"/>
        <end position="24"/>
    </location>
</feature>